<dbReference type="PROSITE" id="PS00094">
    <property type="entry name" value="C5_MTASE_1"/>
    <property type="match status" value="1"/>
</dbReference>
<keyword evidence="4" id="KW-0680">Restriction system</keyword>
<dbReference type="GO" id="GO:0032259">
    <property type="term" value="P:methylation"/>
    <property type="evidence" value="ECO:0007669"/>
    <property type="project" value="UniProtKB-KW"/>
</dbReference>
<dbReference type="EMBL" id="JADEWC010000004">
    <property type="protein sequence ID" value="MBE9221611.1"/>
    <property type="molecule type" value="Genomic_DNA"/>
</dbReference>
<keyword evidence="3 5" id="KW-0949">S-adenosyl-L-methionine</keyword>
<feature type="active site" evidence="5">
    <location>
        <position position="96"/>
    </location>
</feature>
<reference evidence="8 9" key="1">
    <citation type="submission" date="2020-10" db="EMBL/GenBank/DDBJ databases">
        <authorList>
            <person name="Castelo-Branco R."/>
            <person name="Eusebio N."/>
            <person name="Adriana R."/>
            <person name="Vieira A."/>
            <person name="Brugerolle De Fraissinette N."/>
            <person name="Rezende De Castro R."/>
            <person name="Schneider M.P."/>
            <person name="Vasconcelos V."/>
            <person name="Leao P.N."/>
        </authorList>
    </citation>
    <scope>NUCLEOTIDE SEQUENCE [LARGE SCALE GENOMIC DNA]</scope>
    <source>
        <strain evidence="8 9">LEGE 03274</strain>
    </source>
</reference>
<dbReference type="Pfam" id="PF00145">
    <property type="entry name" value="DNA_methylase"/>
    <property type="match status" value="1"/>
</dbReference>
<evidence type="ECO:0000256" key="4">
    <source>
        <dbReference type="ARBA" id="ARBA00022747"/>
    </source>
</evidence>
<dbReference type="Proteomes" id="UP000654604">
    <property type="component" value="Unassembled WGS sequence"/>
</dbReference>
<gene>
    <name evidence="8" type="ORF">IQ215_02775</name>
</gene>
<keyword evidence="9" id="KW-1185">Reference proteome</keyword>
<dbReference type="CDD" id="cd00315">
    <property type="entry name" value="Cyt_C5_DNA_methylase"/>
    <property type="match status" value="1"/>
</dbReference>
<dbReference type="PANTHER" id="PTHR10629:SF52">
    <property type="entry name" value="DNA (CYTOSINE-5)-METHYLTRANSFERASE 1"/>
    <property type="match status" value="1"/>
</dbReference>
<evidence type="ECO:0000256" key="6">
    <source>
        <dbReference type="RuleBase" id="RU000416"/>
    </source>
</evidence>
<accession>A0ABR9V237</accession>
<dbReference type="Gene3D" id="3.90.120.10">
    <property type="entry name" value="DNA Methylase, subunit A, domain 2"/>
    <property type="match status" value="1"/>
</dbReference>
<keyword evidence="2 5" id="KW-0808">Transferase</keyword>
<dbReference type="NCBIfam" id="TIGR00675">
    <property type="entry name" value="dcm"/>
    <property type="match status" value="1"/>
</dbReference>
<dbReference type="Gene3D" id="3.40.50.150">
    <property type="entry name" value="Vaccinia Virus protein VP39"/>
    <property type="match status" value="1"/>
</dbReference>
<keyword evidence="1 5" id="KW-0489">Methyltransferase</keyword>
<evidence type="ECO:0000313" key="8">
    <source>
        <dbReference type="EMBL" id="MBE9221611.1"/>
    </source>
</evidence>
<evidence type="ECO:0000256" key="2">
    <source>
        <dbReference type="ARBA" id="ARBA00022679"/>
    </source>
</evidence>
<dbReference type="GO" id="GO:0008168">
    <property type="term" value="F:methyltransferase activity"/>
    <property type="evidence" value="ECO:0007669"/>
    <property type="project" value="UniProtKB-KW"/>
</dbReference>
<comment type="similarity">
    <text evidence="5 6">Belongs to the class I-like SAM-binding methyltransferase superfamily. C5-methyltransferase family.</text>
</comment>
<dbReference type="InterPro" id="IPR050390">
    <property type="entry name" value="C5-Methyltransferase"/>
</dbReference>
<dbReference type="PANTHER" id="PTHR10629">
    <property type="entry name" value="CYTOSINE-SPECIFIC METHYLTRANSFERASE"/>
    <property type="match status" value="1"/>
</dbReference>
<evidence type="ECO:0000256" key="7">
    <source>
        <dbReference type="RuleBase" id="RU000417"/>
    </source>
</evidence>
<proteinExistence type="inferred from homology"/>
<dbReference type="PROSITE" id="PS51679">
    <property type="entry name" value="SAM_MT_C5"/>
    <property type="match status" value="1"/>
</dbReference>
<name>A0ABR9V237_9CHRO</name>
<dbReference type="InterPro" id="IPR018117">
    <property type="entry name" value="C5_DNA_meth_AS"/>
</dbReference>
<dbReference type="PRINTS" id="PR00105">
    <property type="entry name" value="C5METTRFRASE"/>
</dbReference>
<dbReference type="EC" id="2.1.1.37" evidence="7"/>
<protein>
    <recommendedName>
        <fullName evidence="7">Cytosine-specific methyltransferase</fullName>
        <ecNumber evidence="7">2.1.1.37</ecNumber>
    </recommendedName>
</protein>
<dbReference type="InterPro" id="IPR001525">
    <property type="entry name" value="C5_MeTfrase"/>
</dbReference>
<evidence type="ECO:0000256" key="3">
    <source>
        <dbReference type="ARBA" id="ARBA00022691"/>
    </source>
</evidence>
<evidence type="ECO:0000256" key="5">
    <source>
        <dbReference type="PROSITE-ProRule" id="PRU01016"/>
    </source>
</evidence>
<evidence type="ECO:0000256" key="1">
    <source>
        <dbReference type="ARBA" id="ARBA00022603"/>
    </source>
</evidence>
<sequence length="360" mass="41009">MTLATGQLELFTSDNTNVITQIPTTKPKVISLFCGCGGFDYGFHQAGYHIVFANDIDSAVEKTYRKNLGEITIKDIKEIDKNTLPDCDVILAGIPCQPFSSAGNRNSVNDERGGLFQQVIETIKAKNPQIVVFENVRGFLSAKDENGLKMPDRIALEFKKIGYKLYFQLLNASDYEVPQNRYRVFLLGVRNDLSLAYRFPFPIFKKANLVVKEIIEKPLPLDEEKDVWDLSPQALHLAKFIPPGGSWKNVPDEELPDRLKKIRQNIKKYRSPNFYRRFNLDEIMGTITAAATPEHSGILHPLENRRYSVREIARFQSFPDDFKFVGCTTAQKYKMIGNAVPCRLAFHLAKSIKLQYFSDI</sequence>
<dbReference type="SUPFAM" id="SSF53335">
    <property type="entry name" value="S-adenosyl-L-methionine-dependent methyltransferases"/>
    <property type="match status" value="1"/>
</dbReference>
<organism evidence="8 9">
    <name type="scientific">Cyanobacterium stanieri LEGE 03274</name>
    <dbReference type="NCBI Taxonomy" id="1828756"/>
    <lineage>
        <taxon>Bacteria</taxon>
        <taxon>Bacillati</taxon>
        <taxon>Cyanobacteriota</taxon>
        <taxon>Cyanophyceae</taxon>
        <taxon>Oscillatoriophycideae</taxon>
        <taxon>Chroococcales</taxon>
        <taxon>Geminocystaceae</taxon>
        <taxon>Cyanobacterium</taxon>
    </lineage>
</organism>
<dbReference type="RefSeq" id="WP_193799800.1">
    <property type="nucleotide sequence ID" value="NZ_JADEWC010000004.1"/>
</dbReference>
<dbReference type="InterPro" id="IPR029063">
    <property type="entry name" value="SAM-dependent_MTases_sf"/>
</dbReference>
<evidence type="ECO:0000313" key="9">
    <source>
        <dbReference type="Proteomes" id="UP000654604"/>
    </source>
</evidence>
<comment type="catalytic activity">
    <reaction evidence="7">
        <text>a 2'-deoxycytidine in DNA + S-adenosyl-L-methionine = a 5-methyl-2'-deoxycytidine in DNA + S-adenosyl-L-homocysteine + H(+)</text>
        <dbReference type="Rhea" id="RHEA:13681"/>
        <dbReference type="Rhea" id="RHEA-COMP:11369"/>
        <dbReference type="Rhea" id="RHEA-COMP:11370"/>
        <dbReference type="ChEBI" id="CHEBI:15378"/>
        <dbReference type="ChEBI" id="CHEBI:57856"/>
        <dbReference type="ChEBI" id="CHEBI:59789"/>
        <dbReference type="ChEBI" id="CHEBI:85452"/>
        <dbReference type="ChEBI" id="CHEBI:85454"/>
        <dbReference type="EC" id="2.1.1.37"/>
    </reaction>
</comment>
<comment type="caution">
    <text evidence="8">The sequence shown here is derived from an EMBL/GenBank/DDBJ whole genome shotgun (WGS) entry which is preliminary data.</text>
</comment>